<dbReference type="AlphaFoldDB" id="A0A414JBN3"/>
<feature type="transmembrane region" description="Helical" evidence="1">
    <location>
        <begin position="174"/>
        <end position="192"/>
    </location>
</feature>
<sequence>MGNEKNIFSSNCFDLIRYWAALSVMMLHYTRYALTLSTEGLEIMHFLRNVAAFFPGVVILFSMSGYLIAASFERSKNRKEFFVKRVFRMYPELWMCTVVNLGVIVLLVRKQLDKSIIVWLGTQIFGIANTPSCLVKFATGSVNGALWTIFVEIQLYVVLGVIYPKLKKLVNKEWYIFLGVLVAINIFAGYIAEKMGGLPAKLLERVFLPYAIWFFIGVFCYVRREDVLTKLSKFFFPLLVLYIFIRLIPFAIPGYYADIVVGVLCPLITIGGAYKLPAIRFRCDITYGMFLYHWIVLNIIVHFKLMNYLPWIMPLLLYLGVTFLLAWLSWHFIGKKSKKVITKILE</sequence>
<feature type="transmembrane region" description="Helical" evidence="1">
    <location>
        <begin position="234"/>
        <end position="253"/>
    </location>
</feature>
<dbReference type="PANTHER" id="PTHR23028:SF53">
    <property type="entry name" value="ACYL_TRANSF_3 DOMAIN-CONTAINING PROTEIN"/>
    <property type="match status" value="1"/>
</dbReference>
<evidence type="ECO:0000256" key="1">
    <source>
        <dbReference type="SAM" id="Phobius"/>
    </source>
</evidence>
<feature type="transmembrane region" description="Helical" evidence="1">
    <location>
        <begin position="311"/>
        <end position="333"/>
    </location>
</feature>
<feature type="domain" description="Acyltransferase 3" evidence="2">
    <location>
        <begin position="12"/>
        <end position="330"/>
    </location>
</feature>
<proteinExistence type="predicted"/>
<dbReference type="EMBL" id="QSKF01000001">
    <property type="protein sequence ID" value="RHE41965.1"/>
    <property type="molecule type" value="Genomic_DNA"/>
</dbReference>
<feature type="transmembrane region" description="Helical" evidence="1">
    <location>
        <begin position="204"/>
        <end position="222"/>
    </location>
</feature>
<feature type="transmembrane region" description="Helical" evidence="1">
    <location>
        <begin position="259"/>
        <end position="278"/>
    </location>
</feature>
<keyword evidence="1" id="KW-1133">Transmembrane helix</keyword>
<dbReference type="Proteomes" id="UP000283745">
    <property type="component" value="Unassembled WGS sequence"/>
</dbReference>
<evidence type="ECO:0000259" key="2">
    <source>
        <dbReference type="Pfam" id="PF01757"/>
    </source>
</evidence>
<feature type="transmembrane region" description="Helical" evidence="1">
    <location>
        <begin position="46"/>
        <end position="69"/>
    </location>
</feature>
<feature type="transmembrane region" description="Helical" evidence="1">
    <location>
        <begin position="89"/>
        <end position="109"/>
    </location>
</feature>
<dbReference type="GO" id="GO:0016747">
    <property type="term" value="F:acyltransferase activity, transferring groups other than amino-acyl groups"/>
    <property type="evidence" value="ECO:0007669"/>
    <property type="project" value="InterPro"/>
</dbReference>
<keyword evidence="1" id="KW-0812">Transmembrane</keyword>
<dbReference type="InterPro" id="IPR050879">
    <property type="entry name" value="Acyltransferase_3"/>
</dbReference>
<keyword evidence="1" id="KW-0472">Membrane</keyword>
<gene>
    <name evidence="3" type="ORF">DW740_01285</name>
</gene>
<reference evidence="3 4" key="1">
    <citation type="submission" date="2018-08" db="EMBL/GenBank/DDBJ databases">
        <title>A genome reference for cultivated species of the human gut microbiota.</title>
        <authorList>
            <person name="Zou Y."/>
            <person name="Xue W."/>
            <person name="Luo G."/>
        </authorList>
    </citation>
    <scope>NUCLEOTIDE SEQUENCE [LARGE SCALE GENOMIC DNA]</scope>
    <source>
        <strain evidence="3 4">AM28-23</strain>
    </source>
</reference>
<dbReference type="GO" id="GO:0000271">
    <property type="term" value="P:polysaccharide biosynthetic process"/>
    <property type="evidence" value="ECO:0007669"/>
    <property type="project" value="TreeGrafter"/>
</dbReference>
<organism evidence="3 4">
    <name type="scientific">Blautia obeum</name>
    <dbReference type="NCBI Taxonomy" id="40520"/>
    <lineage>
        <taxon>Bacteria</taxon>
        <taxon>Bacillati</taxon>
        <taxon>Bacillota</taxon>
        <taxon>Clostridia</taxon>
        <taxon>Lachnospirales</taxon>
        <taxon>Lachnospiraceae</taxon>
        <taxon>Blautia</taxon>
    </lineage>
</organism>
<protein>
    <submittedName>
        <fullName evidence="3">Acyltransferase</fullName>
    </submittedName>
</protein>
<evidence type="ECO:0000313" key="3">
    <source>
        <dbReference type="EMBL" id="RHE41965.1"/>
    </source>
</evidence>
<name>A0A414JBN3_9FIRM</name>
<evidence type="ECO:0000313" key="4">
    <source>
        <dbReference type="Proteomes" id="UP000283745"/>
    </source>
</evidence>
<keyword evidence="3" id="KW-0012">Acyltransferase</keyword>
<dbReference type="GO" id="GO:0016020">
    <property type="term" value="C:membrane"/>
    <property type="evidence" value="ECO:0007669"/>
    <property type="project" value="TreeGrafter"/>
</dbReference>
<keyword evidence="3" id="KW-0808">Transferase</keyword>
<feature type="transmembrane region" description="Helical" evidence="1">
    <location>
        <begin position="285"/>
        <end position="305"/>
    </location>
</feature>
<dbReference type="PANTHER" id="PTHR23028">
    <property type="entry name" value="ACETYLTRANSFERASE"/>
    <property type="match status" value="1"/>
</dbReference>
<dbReference type="Pfam" id="PF01757">
    <property type="entry name" value="Acyl_transf_3"/>
    <property type="match status" value="1"/>
</dbReference>
<feature type="transmembrane region" description="Helical" evidence="1">
    <location>
        <begin position="15"/>
        <end position="34"/>
    </location>
</feature>
<dbReference type="InterPro" id="IPR002656">
    <property type="entry name" value="Acyl_transf_3_dom"/>
</dbReference>
<feature type="transmembrane region" description="Helical" evidence="1">
    <location>
        <begin position="116"/>
        <end position="138"/>
    </location>
</feature>
<comment type="caution">
    <text evidence="3">The sequence shown here is derived from an EMBL/GenBank/DDBJ whole genome shotgun (WGS) entry which is preliminary data.</text>
</comment>
<feature type="transmembrane region" description="Helical" evidence="1">
    <location>
        <begin position="144"/>
        <end position="162"/>
    </location>
</feature>
<dbReference type="RefSeq" id="WP_118049942.1">
    <property type="nucleotide sequence ID" value="NZ_CABJFK010000001.1"/>
</dbReference>
<accession>A0A414JBN3</accession>